<dbReference type="STRING" id="283909.R7TSI4"/>
<evidence type="ECO:0000256" key="13">
    <source>
        <dbReference type="ARBA" id="ARBA00039806"/>
    </source>
</evidence>
<protein>
    <recommendedName>
        <fullName evidence="13">Cytochrome b5</fullName>
    </recommendedName>
</protein>
<dbReference type="AlphaFoldDB" id="R7TSI4"/>
<dbReference type="Proteomes" id="UP000014760">
    <property type="component" value="Unassembled WGS sequence"/>
</dbReference>
<feature type="domain" description="Cytochrome b5 heme-binding" evidence="15">
    <location>
        <begin position="2"/>
        <end position="78"/>
    </location>
</feature>
<evidence type="ECO:0000259" key="15">
    <source>
        <dbReference type="PROSITE" id="PS50255"/>
    </source>
</evidence>
<keyword evidence="14" id="KW-1133">Transmembrane helix</keyword>
<evidence type="ECO:0000256" key="11">
    <source>
        <dbReference type="ARBA" id="ARBA00037877"/>
    </source>
</evidence>
<dbReference type="GO" id="GO:0005789">
    <property type="term" value="C:endoplasmic reticulum membrane"/>
    <property type="evidence" value="ECO:0007669"/>
    <property type="project" value="UniProtKB-SubCell"/>
</dbReference>
<evidence type="ECO:0000256" key="10">
    <source>
        <dbReference type="ARBA" id="ARBA00023136"/>
    </source>
</evidence>
<dbReference type="PRINTS" id="PR00363">
    <property type="entry name" value="CYTOCHROMEB5"/>
</dbReference>
<dbReference type="SUPFAM" id="SSF55856">
    <property type="entry name" value="Cytochrome b5-like heme/steroid binding domain"/>
    <property type="match status" value="1"/>
</dbReference>
<organism evidence="16">
    <name type="scientific">Capitella teleta</name>
    <name type="common">Polychaete worm</name>
    <dbReference type="NCBI Taxonomy" id="283909"/>
    <lineage>
        <taxon>Eukaryota</taxon>
        <taxon>Metazoa</taxon>
        <taxon>Spiralia</taxon>
        <taxon>Lophotrochozoa</taxon>
        <taxon>Annelida</taxon>
        <taxon>Polychaeta</taxon>
        <taxon>Sedentaria</taxon>
        <taxon>Scolecida</taxon>
        <taxon>Capitellidae</taxon>
        <taxon>Capitella</taxon>
    </lineage>
</organism>
<evidence type="ECO:0000313" key="17">
    <source>
        <dbReference type="EnsemblMetazoa" id="CapteP176244"/>
    </source>
</evidence>
<reference evidence="18" key="1">
    <citation type="submission" date="2012-12" db="EMBL/GenBank/DDBJ databases">
        <authorList>
            <person name="Hellsten U."/>
            <person name="Grimwood J."/>
            <person name="Chapman J.A."/>
            <person name="Shapiro H."/>
            <person name="Aerts A."/>
            <person name="Otillar R.P."/>
            <person name="Terry A.Y."/>
            <person name="Boore J.L."/>
            <person name="Simakov O."/>
            <person name="Marletaz F."/>
            <person name="Cho S.-J."/>
            <person name="Edsinger-Gonzales E."/>
            <person name="Havlak P."/>
            <person name="Kuo D.-H."/>
            <person name="Larsson T."/>
            <person name="Lv J."/>
            <person name="Arendt D."/>
            <person name="Savage R."/>
            <person name="Osoegawa K."/>
            <person name="de Jong P."/>
            <person name="Lindberg D.R."/>
            <person name="Seaver E.C."/>
            <person name="Weisblat D.A."/>
            <person name="Putnam N.H."/>
            <person name="Grigoriev I.V."/>
            <person name="Rokhsar D.S."/>
        </authorList>
    </citation>
    <scope>NUCLEOTIDE SEQUENCE</scope>
    <source>
        <strain evidence="18">I ESC-2004</strain>
    </source>
</reference>
<keyword evidence="9 14" id="KW-0408">Iron</keyword>
<dbReference type="EnsemblMetazoa" id="CapteT176244">
    <property type="protein sequence ID" value="CapteP176244"/>
    <property type="gene ID" value="CapteG176244"/>
</dbReference>
<accession>R7TSI4</accession>
<proteinExistence type="inferred from homology"/>
<evidence type="ECO:0000256" key="7">
    <source>
        <dbReference type="ARBA" id="ARBA00022848"/>
    </source>
</evidence>
<reference evidence="16 18" key="2">
    <citation type="journal article" date="2013" name="Nature">
        <title>Insights into bilaterian evolution from three spiralian genomes.</title>
        <authorList>
            <person name="Simakov O."/>
            <person name="Marletaz F."/>
            <person name="Cho S.J."/>
            <person name="Edsinger-Gonzales E."/>
            <person name="Havlak P."/>
            <person name="Hellsten U."/>
            <person name="Kuo D.H."/>
            <person name="Larsson T."/>
            <person name="Lv J."/>
            <person name="Arendt D."/>
            <person name="Savage R."/>
            <person name="Osoegawa K."/>
            <person name="de Jong P."/>
            <person name="Grimwood J."/>
            <person name="Chapman J.A."/>
            <person name="Shapiro H."/>
            <person name="Aerts A."/>
            <person name="Otillar R.P."/>
            <person name="Terry A.Y."/>
            <person name="Boore J.L."/>
            <person name="Grigoriev I.V."/>
            <person name="Lindberg D.R."/>
            <person name="Seaver E.C."/>
            <person name="Weisblat D.A."/>
            <person name="Putnam N.H."/>
            <person name="Rokhsar D.S."/>
        </authorList>
    </citation>
    <scope>NUCLEOTIDE SEQUENCE</scope>
    <source>
        <strain evidence="16 18">I ESC-2004</strain>
    </source>
</reference>
<dbReference type="Gene3D" id="3.10.120.10">
    <property type="entry name" value="Cytochrome b5-like heme/steroid binding domain"/>
    <property type="match status" value="1"/>
</dbReference>
<keyword evidence="8" id="KW-0249">Electron transport</keyword>
<dbReference type="PANTHER" id="PTHR19359">
    <property type="entry name" value="CYTOCHROME B5"/>
    <property type="match status" value="1"/>
</dbReference>
<dbReference type="PROSITE" id="PS50255">
    <property type="entry name" value="CYTOCHROME_B5_2"/>
    <property type="match status" value="1"/>
</dbReference>
<evidence type="ECO:0000256" key="14">
    <source>
        <dbReference type="RuleBase" id="RU362121"/>
    </source>
</evidence>
<dbReference type="PROSITE" id="PS00191">
    <property type="entry name" value="CYTOCHROME_B5_1"/>
    <property type="match status" value="1"/>
</dbReference>
<dbReference type="SMART" id="SM01117">
    <property type="entry name" value="Cyt-b5"/>
    <property type="match status" value="1"/>
</dbReference>
<dbReference type="EMBL" id="AMQN01000232">
    <property type="status" value="NOT_ANNOTATED_CDS"/>
    <property type="molecule type" value="Genomic_DNA"/>
</dbReference>
<dbReference type="FunCoup" id="R7TSI4">
    <property type="interactions" value="1684"/>
</dbReference>
<comment type="subcellular location">
    <subcellularLocation>
        <location evidence="1">Endoplasmic reticulum membrane</location>
        <topology evidence="1">Single-pass membrane protein</topology>
        <orientation evidence="1">Cytoplasmic side</orientation>
    </subcellularLocation>
    <subcellularLocation>
        <location evidence="11">Microsome membrane</location>
        <topology evidence="11">Single-pass membrane protein</topology>
        <orientation evidence="11">Cytoplasmic side</orientation>
    </subcellularLocation>
</comment>
<dbReference type="GO" id="GO:0020037">
    <property type="term" value="F:heme binding"/>
    <property type="evidence" value="ECO:0007669"/>
    <property type="project" value="UniProtKB-UniRule"/>
</dbReference>
<dbReference type="PANTHER" id="PTHR19359:SF150">
    <property type="entry name" value="CYTOCHROME B5"/>
    <property type="match status" value="1"/>
</dbReference>
<feature type="transmembrane region" description="Helical" evidence="14">
    <location>
        <begin position="104"/>
        <end position="124"/>
    </location>
</feature>
<keyword evidence="18" id="KW-1185">Reference proteome</keyword>
<keyword evidence="3 14" id="KW-0349">Heme</keyword>
<evidence type="ECO:0000256" key="12">
    <source>
        <dbReference type="ARBA" id="ARBA00038168"/>
    </source>
</evidence>
<keyword evidence="4 14" id="KW-0812">Transmembrane</keyword>
<sequence>MSKKISLEELSKHTSPKDLWMSIHDDVYDITKFLEEHPGGEEVLLECGGKYGTAPFEDVGHSMDARELMKQYKVGELEENDKEKKAQQFNTHVKQNSQGNDSSWVSWLVPIGIACATAVVYRYVNARS</sequence>
<evidence type="ECO:0000313" key="18">
    <source>
        <dbReference type="Proteomes" id="UP000014760"/>
    </source>
</evidence>
<dbReference type="HOGENOM" id="CLU_102602_3_3_1"/>
<dbReference type="FunFam" id="3.10.120.10:FF:000002">
    <property type="entry name" value="Cytochrome b5 type B"/>
    <property type="match status" value="1"/>
</dbReference>
<keyword evidence="5 14" id="KW-0479">Metal-binding</keyword>
<evidence type="ECO:0000256" key="4">
    <source>
        <dbReference type="ARBA" id="ARBA00022692"/>
    </source>
</evidence>
<dbReference type="InterPro" id="IPR001199">
    <property type="entry name" value="Cyt_B5-like_heme/steroid-bd"/>
</dbReference>
<reference evidence="17" key="3">
    <citation type="submission" date="2015-06" db="UniProtKB">
        <authorList>
            <consortium name="EnsemblMetazoa"/>
        </authorList>
    </citation>
    <scope>IDENTIFICATION</scope>
</reference>
<dbReference type="EMBL" id="KB308724">
    <property type="protein sequence ID" value="ELT96838.1"/>
    <property type="molecule type" value="Genomic_DNA"/>
</dbReference>
<evidence type="ECO:0000256" key="3">
    <source>
        <dbReference type="ARBA" id="ARBA00022617"/>
    </source>
</evidence>
<evidence type="ECO:0000256" key="5">
    <source>
        <dbReference type="ARBA" id="ARBA00022723"/>
    </source>
</evidence>
<keyword evidence="7" id="KW-0492">Microsome</keyword>
<comment type="similarity">
    <text evidence="12 14">Belongs to the cytochrome b5 family.</text>
</comment>
<name>R7TSI4_CAPTE</name>
<evidence type="ECO:0000313" key="16">
    <source>
        <dbReference type="EMBL" id="ELT96838.1"/>
    </source>
</evidence>
<dbReference type="GO" id="GO:0046872">
    <property type="term" value="F:metal ion binding"/>
    <property type="evidence" value="ECO:0007669"/>
    <property type="project" value="UniProtKB-UniRule"/>
</dbReference>
<dbReference type="InterPro" id="IPR050668">
    <property type="entry name" value="Cytochrome_b5"/>
</dbReference>
<keyword evidence="2" id="KW-0813">Transport</keyword>
<keyword evidence="6" id="KW-0256">Endoplasmic reticulum</keyword>
<dbReference type="InterPro" id="IPR018506">
    <property type="entry name" value="Cyt_B5_heme-BS"/>
</dbReference>
<evidence type="ECO:0000256" key="1">
    <source>
        <dbReference type="ARBA" id="ARBA00004131"/>
    </source>
</evidence>
<evidence type="ECO:0000256" key="8">
    <source>
        <dbReference type="ARBA" id="ARBA00022982"/>
    </source>
</evidence>
<evidence type="ECO:0000256" key="9">
    <source>
        <dbReference type="ARBA" id="ARBA00023004"/>
    </source>
</evidence>
<keyword evidence="10 14" id="KW-0472">Membrane</keyword>
<gene>
    <name evidence="16" type="ORF">CAPTEDRAFT_176244</name>
</gene>
<evidence type="ECO:0000256" key="2">
    <source>
        <dbReference type="ARBA" id="ARBA00022448"/>
    </source>
</evidence>
<evidence type="ECO:0000256" key="6">
    <source>
        <dbReference type="ARBA" id="ARBA00022824"/>
    </source>
</evidence>
<dbReference type="OrthoDB" id="260519at2759"/>
<dbReference type="OMA" id="FMFEHKS"/>
<dbReference type="InterPro" id="IPR036400">
    <property type="entry name" value="Cyt_B5-like_heme/steroid_sf"/>
</dbReference>
<dbReference type="Pfam" id="PF00173">
    <property type="entry name" value="Cyt-b5"/>
    <property type="match status" value="1"/>
</dbReference>